<keyword evidence="1" id="KW-0732">Signal</keyword>
<keyword evidence="3" id="KW-1185">Reference proteome</keyword>
<gene>
    <name evidence="2" type="ORF">MQE35_15150</name>
</gene>
<dbReference type="EMBL" id="CP094358">
    <property type="protein sequence ID" value="UOB17064.1"/>
    <property type="molecule type" value="Genomic_DNA"/>
</dbReference>
<name>A0A9E7D2U0_9FLAO</name>
<reference evidence="2" key="1">
    <citation type="submission" date="2022-03" db="EMBL/GenBank/DDBJ databases">
        <title>Description of Abyssus ytuae gen. nov., sp. nov., a novel member of the family Flavobacteriaceae isolated from the sediment of Mariana Trench.</title>
        <authorList>
            <person name="Zhang J."/>
            <person name="Xu X."/>
        </authorList>
    </citation>
    <scope>NUCLEOTIDE SEQUENCE</scope>
    <source>
        <strain evidence="2">MT3330</strain>
    </source>
</reference>
<proteinExistence type="predicted"/>
<feature type="chain" id="PRO_5038673001" evidence="1">
    <location>
        <begin position="22"/>
        <end position="377"/>
    </location>
</feature>
<organism evidence="2 3">
    <name type="scientific">Abyssalbus ytuae</name>
    <dbReference type="NCBI Taxonomy" id="2926907"/>
    <lineage>
        <taxon>Bacteria</taxon>
        <taxon>Pseudomonadati</taxon>
        <taxon>Bacteroidota</taxon>
        <taxon>Flavobacteriia</taxon>
        <taxon>Flavobacteriales</taxon>
        <taxon>Flavobacteriaceae</taxon>
        <taxon>Abyssalbus</taxon>
    </lineage>
</organism>
<evidence type="ECO:0000313" key="3">
    <source>
        <dbReference type="Proteomes" id="UP000831290"/>
    </source>
</evidence>
<dbReference type="RefSeq" id="WP_255842330.1">
    <property type="nucleotide sequence ID" value="NZ_CP094358.1"/>
</dbReference>
<accession>A0A9E7D2U0</accession>
<dbReference type="KEGG" id="fbm:MQE35_15150"/>
<sequence>MKVIGKLLTAVIILMVLSCNQDDEGSGPVFELENLQLKANSISANEVTFQVNYKIINASSYIEQKILYKKSDALEWKENRGETITGLEPGVKYVAKAILNVEKLNKESPEIIFTTYGFNHTGLIGDRILLNRQFNIINSGDSSNFIEAAPLKGYLKVDNDSLELKSIEVMSDYRIIISLPENTQYFFEKDEEYIESKKFSIGLFSGEYYIEITESFNYSSDPLVKEFTLYNKYPQINSVEVNKSYVCENGQGFNKLKVEGNFWTLVGGFYDNANDNYNNPRELSLSITSVDNPFIQKVFLKEEDMVYDKANYISEYCDKDAYYSVEIISYNPFHTLQNIYLHLSKEDFPPGEYILKYDVIDYGDEEFKSNEYLFTLE</sequence>
<protein>
    <submittedName>
        <fullName evidence="2">Uncharacterized protein</fullName>
    </submittedName>
</protein>
<dbReference type="Proteomes" id="UP000831290">
    <property type="component" value="Chromosome"/>
</dbReference>
<dbReference type="AlphaFoldDB" id="A0A9E7D2U0"/>
<evidence type="ECO:0000256" key="1">
    <source>
        <dbReference type="SAM" id="SignalP"/>
    </source>
</evidence>
<evidence type="ECO:0000313" key="2">
    <source>
        <dbReference type="EMBL" id="UOB17064.1"/>
    </source>
</evidence>
<feature type="signal peptide" evidence="1">
    <location>
        <begin position="1"/>
        <end position="21"/>
    </location>
</feature>
<dbReference type="PROSITE" id="PS51257">
    <property type="entry name" value="PROKAR_LIPOPROTEIN"/>
    <property type="match status" value="1"/>
</dbReference>